<dbReference type="PRINTS" id="PR00368">
    <property type="entry name" value="FADPNR"/>
</dbReference>
<dbReference type="Gene3D" id="3.10.20.440">
    <property type="entry name" value="2Fe-2S iron-sulphur cluster binding domain, sarcosine oxidase, alpha subunit, N-terminal domain"/>
    <property type="match status" value="1"/>
</dbReference>
<dbReference type="PANTHER" id="PTHR43757:SF2">
    <property type="entry name" value="AMINOMETHYLTRANSFERASE, MITOCHONDRIAL"/>
    <property type="match status" value="1"/>
</dbReference>
<evidence type="ECO:0000259" key="3">
    <source>
        <dbReference type="Pfam" id="PF01571"/>
    </source>
</evidence>
<dbReference type="PANTHER" id="PTHR43757">
    <property type="entry name" value="AMINOMETHYLTRANSFERASE"/>
    <property type="match status" value="1"/>
</dbReference>
<dbReference type="EMBL" id="CP005987">
    <property type="protein sequence ID" value="AIA56758.1"/>
    <property type="molecule type" value="Genomic_DNA"/>
</dbReference>
<dbReference type="Pfam" id="PF17806">
    <property type="entry name" value="SO_alpha_A3"/>
    <property type="match status" value="1"/>
</dbReference>
<dbReference type="PRINTS" id="PR00469">
    <property type="entry name" value="PNDRDTASEII"/>
</dbReference>
<comment type="similarity">
    <text evidence="1">Belongs to the GcvT family.</text>
</comment>
<dbReference type="InterPro" id="IPR023753">
    <property type="entry name" value="FAD/NAD-binding_dom"/>
</dbReference>
<dbReference type="Pfam" id="PF13510">
    <property type="entry name" value="Fer2_4"/>
    <property type="match status" value="1"/>
</dbReference>
<geneLocation type="plasmid" evidence="8">
    <name>megaPlasmid mpAca1.1</name>
</geneLocation>
<evidence type="ECO:0000256" key="1">
    <source>
        <dbReference type="ARBA" id="ARBA00008609"/>
    </source>
</evidence>
<dbReference type="InterPro" id="IPR036188">
    <property type="entry name" value="FAD/NAD-bd_sf"/>
</dbReference>
<evidence type="ECO:0000256" key="2">
    <source>
        <dbReference type="ARBA" id="ARBA00023002"/>
    </source>
</evidence>
<keyword evidence="7" id="KW-0614">Plasmid</keyword>
<protein>
    <submittedName>
        <fullName evidence="7">Sarcosine oxidase alpha subunit</fullName>
        <ecNumber evidence="7">1.5.3.1</ecNumber>
    </submittedName>
</protein>
<organism evidence="7 8">
    <name type="scientific">Acidithiobacillus caldus (strain ATCC 51756 / DSM 8584 / KU)</name>
    <dbReference type="NCBI Taxonomy" id="637389"/>
    <lineage>
        <taxon>Bacteria</taxon>
        <taxon>Pseudomonadati</taxon>
        <taxon>Pseudomonadota</taxon>
        <taxon>Acidithiobacillia</taxon>
        <taxon>Acidithiobacillales</taxon>
        <taxon>Acidithiobacillaceae</taxon>
        <taxon>Acidithiobacillus</taxon>
    </lineage>
</organism>
<evidence type="ECO:0000259" key="5">
    <source>
        <dbReference type="Pfam" id="PF08669"/>
    </source>
</evidence>
<dbReference type="InterPro" id="IPR041854">
    <property type="entry name" value="BFD-like_2Fe2S-bd_dom_sf"/>
</dbReference>
<reference evidence="7 8" key="1">
    <citation type="journal article" date="2009" name="J. Bacteriol.">
        <title>Draft genome sequence of the extremely acidophilic bacterium Acidithiobacillus caldus ATCC 51756 reveals metabolic versatility in the genus Acidithiobacillus.</title>
        <authorList>
            <person name="Valdes J."/>
            <person name="Quatrini R."/>
            <person name="Hallberg K."/>
            <person name="Dopson M."/>
            <person name="Valenzuela P.D."/>
            <person name="Holmes D.S."/>
        </authorList>
    </citation>
    <scope>NUCLEOTIDE SEQUENCE [LARGE SCALE GENOMIC DNA]</scope>
    <source>
        <strain evidence="8">ATCC 51756 / DSM 8584 / KU</strain>
        <plasmid evidence="8">megaPlasmid mpAca1.1</plasmid>
    </source>
</reference>
<keyword evidence="2 7" id="KW-0560">Oxidoreductase</keyword>
<dbReference type="GO" id="GO:0008115">
    <property type="term" value="F:sarcosine oxidase activity"/>
    <property type="evidence" value="ECO:0007669"/>
    <property type="project" value="UniProtKB-EC"/>
</dbReference>
<feature type="domain" description="GCVT N-terminal" evidence="3">
    <location>
        <begin position="590"/>
        <end position="859"/>
    </location>
</feature>
<sequence length="971" mass="107419">MSGRRLASVPGEWIARDRPISFRFEGNPVQGFAGDTVSSALWAAGQQVLGRSFKYHRPRGIFSLANHDVNTLMQSGRQLNLRADVSLLQEGMDLYAVNHRGSLTRDPMRVLDRLSAFLPVGFYYKAFYRKSWFPLWERMFRRVAGLGVLDLHGSRQQTPKDYDFCDVAVVGAGLSGMAAALAAAERGAQVLLIDENLHAGGSAQYQRGRRAEGYERSQDLVQRVREHPQIRLRLSTTVVGYYADHWLALVDEKRMTKLRARAMVVATGAIEQPAVFRNNDLPGVMLGSAAQRLLYRYAVAIGDAPVILAANDDAYRLAEDLILHGIVPAGVVEMRSSAMADAAPRDWLRSQGVPIFDQYTIVEAVPDANAVVVTGARIAPWANGRADTSQIQTLPCDSICLSVGWAPAAHLLYQAGARMRYADEVEQFVPATLPPGILACGRVNGMYTAAHKQEDGTRAGEEAAAFLGFGTPSQRRVAPEAQSPSHPWPIVEHPDGKNFVDLDEDLQLKDYANAMQEGFDNIELLKRFTTNGMGPSQGKHSNMNALRILARAQGLSHEKVGTTTARPFYHPVPLAILAGRGFHPYRHTPLHEAHVAAGAQMSQAGDWWRPDFYRTEREQERGACILAEVKNVRNGVGLIDVSTLGKIEVRGPQAVEFLERVYISRYAKLKVGMTRYGVMCDEAGTVIDDGVVGRLAPDHFYVTTTSSGAAAVYRDWSRWNTWWRLDCVITNLTGTFAAMNLAGPESREVLHQLSDLDLSGDAFPYLGIRETHIANVPARVLRVGFVGEWGYEIHVPASCAMAVWEALMTAGAAFGIRPFGVEAQRVLRLEKGHILLGQDSDGLTHPYELGLDWAVKMDKPFFVGQRSLQVLQNHPQRRRLRGFRLLPAYRETPPLENHLIIVDDRIAGRVTSVAFSPTLDAHIGLALLDRAFADVVATLPIRLGDGRMVYAEVVDTPFYDPDHLRQREVMV</sequence>
<evidence type="ECO:0000313" key="8">
    <source>
        <dbReference type="Proteomes" id="UP000005522"/>
    </source>
</evidence>
<dbReference type="Proteomes" id="UP000005522">
    <property type="component" value="Plasmid megap mpAca1.1"/>
</dbReference>
<dbReference type="InterPro" id="IPR042204">
    <property type="entry name" value="2Fe-2S-bd_N"/>
</dbReference>
<dbReference type="KEGG" id="acz:Acaty_m0185"/>
<gene>
    <name evidence="7" type="ORF">Acaty_m0185</name>
</gene>
<feature type="domain" description="Aminomethyltransferase C-terminal" evidence="5">
    <location>
        <begin position="878"/>
        <end position="960"/>
    </location>
</feature>
<dbReference type="Pfam" id="PF08669">
    <property type="entry name" value="GCV_T_C"/>
    <property type="match status" value="1"/>
</dbReference>
<dbReference type="InterPro" id="IPR041117">
    <property type="entry name" value="SoxA_A3"/>
</dbReference>
<dbReference type="Gene3D" id="3.50.50.60">
    <property type="entry name" value="FAD/NAD(P)-binding domain"/>
    <property type="match status" value="1"/>
</dbReference>
<evidence type="ECO:0000313" key="7">
    <source>
        <dbReference type="EMBL" id="AIA56758.1"/>
    </source>
</evidence>
<dbReference type="InterPro" id="IPR029043">
    <property type="entry name" value="GcvT/YgfZ_C"/>
</dbReference>
<dbReference type="RefSeq" id="WP_004867629.1">
    <property type="nucleotide sequence ID" value="NZ_CP005987.1"/>
</dbReference>
<dbReference type="InterPro" id="IPR006222">
    <property type="entry name" value="GCVT_N"/>
</dbReference>
<dbReference type="eggNOG" id="COG0446">
    <property type="taxonomic scope" value="Bacteria"/>
</dbReference>
<dbReference type="HOGENOM" id="CLU_011963_0_0_6"/>
<dbReference type="InterPro" id="IPR013977">
    <property type="entry name" value="GcvT_C"/>
</dbReference>
<feature type="domain" description="FAD/NAD(P)-binding" evidence="4">
    <location>
        <begin position="166"/>
        <end position="445"/>
    </location>
</feature>
<evidence type="ECO:0000259" key="6">
    <source>
        <dbReference type="Pfam" id="PF17806"/>
    </source>
</evidence>
<proteinExistence type="inferred from homology"/>
<feature type="domain" description="SoxA A3" evidence="6">
    <location>
        <begin position="496"/>
        <end position="580"/>
    </location>
</feature>
<dbReference type="Pfam" id="PF01571">
    <property type="entry name" value="GCV_T"/>
    <property type="match status" value="1"/>
</dbReference>
<dbReference type="InterPro" id="IPR027266">
    <property type="entry name" value="TrmE/GcvT-like"/>
</dbReference>
<dbReference type="Gene3D" id="3.30.1360.120">
    <property type="entry name" value="Probable tRNA modification gtpase trme, domain 1"/>
    <property type="match status" value="1"/>
</dbReference>
<dbReference type="SUPFAM" id="SSF51905">
    <property type="entry name" value="FAD/NAD(P)-binding domain"/>
    <property type="match status" value="1"/>
</dbReference>
<dbReference type="InterPro" id="IPR028896">
    <property type="entry name" value="GcvT/YgfZ/DmdA"/>
</dbReference>
<dbReference type="EC" id="1.5.3.1" evidence="7"/>
<name>A0A059ZZB2_ACICK</name>
<dbReference type="SUPFAM" id="SSF101790">
    <property type="entry name" value="Aminomethyltransferase beta-barrel domain"/>
    <property type="match status" value="1"/>
</dbReference>
<accession>A0A059ZZB2</accession>
<dbReference type="AlphaFoldDB" id="A0A059ZZB2"/>
<evidence type="ECO:0000259" key="4">
    <source>
        <dbReference type="Pfam" id="PF07992"/>
    </source>
</evidence>
<dbReference type="eggNOG" id="COG0404">
    <property type="taxonomic scope" value="Bacteria"/>
</dbReference>
<dbReference type="SUPFAM" id="SSF103025">
    <property type="entry name" value="Folate-binding domain"/>
    <property type="match status" value="1"/>
</dbReference>
<dbReference type="Gene3D" id="1.10.10.1100">
    <property type="entry name" value="BFD-like [2Fe-2S]-binding domain"/>
    <property type="match status" value="1"/>
</dbReference>
<dbReference type="Pfam" id="PF07992">
    <property type="entry name" value="Pyr_redox_2"/>
    <property type="match status" value="1"/>
</dbReference>